<dbReference type="GO" id="GO:0016747">
    <property type="term" value="F:acyltransferase activity, transferring groups other than amino-acyl groups"/>
    <property type="evidence" value="ECO:0007669"/>
    <property type="project" value="InterPro"/>
</dbReference>
<accession>A0AAN8U324</accession>
<sequence>MVVGGAVADCLSKCGSSFVARSSSSSFCGIGLRLNLNSNLTRTIRPRRAVVGLCVASLITNSDSFEVGKLIGSYGFMNVTSYSGLQSGMGMDYAVSEDIGNFKVQDIGEGSVKIRLYDGRVAQGPLRGTRVIFKVYPGQQVGGIEADMMAANELNAHASLQSNPKDVCPHIQALLGGFETKTGEQWLAFRDIGKYSAADYAKISSENMSKMIGGGEQRLWNPFELDLTIKRRRYFIVRLLHGTMRGLSYMHDNDRLHQSLGPASVVLNTVVEKDAPYLIPRLRDLAFSVDIRYSQLEDRPNILSEGLWRRASVVGASSPLERRAFGIADDIYEAGLLFAYLAFVPFCEAGVMDSISLRRLLENTFQLDLQAAREYCSADDRLLEAVKFLDLGDGAGWELLQAMLNRDYRGRPIAEAVVNHQFLSDGENTSQTSFTDTPIVCWGLILDCAMLNLKLSHNPFIQYRPIRTSDLEVLEKIHGDLFPIRYESEFFQNVVNGRDIVSWGAVDRNRPNEKSDELIGFVTARTVLAKDSDIEEFLRYDSSRSEQTLIYILTLGVADSYRNLGIASSLIREVIKYASNIPTCRAVYLHVISYNNPAIYLYKKMSFQCVRRLSDFYFINGQHYDAYLFIYYVNGGRSPCSPFFQLEDLLERPLSKSAVANSWTTIFPRELIKLILTGAKSGFRMVAAKLWRKEDRKPSKWSKCKESGSLLPTKHNKRMPTEGALSQFV</sequence>
<dbReference type="Gene3D" id="3.40.630.30">
    <property type="match status" value="1"/>
</dbReference>
<feature type="domain" description="N-acetyltransferase" evidence="3">
    <location>
        <begin position="461"/>
        <end position="634"/>
    </location>
</feature>
<protein>
    <submittedName>
        <fullName evidence="4">Uncharacterized protein</fullName>
    </submittedName>
</protein>
<dbReference type="InterPro" id="IPR000182">
    <property type="entry name" value="GNAT_dom"/>
</dbReference>
<dbReference type="PROSITE" id="PS50011">
    <property type="entry name" value="PROTEIN_KINASE_DOM"/>
    <property type="match status" value="1"/>
</dbReference>
<dbReference type="InterPro" id="IPR000719">
    <property type="entry name" value="Prot_kinase_dom"/>
</dbReference>
<evidence type="ECO:0000256" key="1">
    <source>
        <dbReference type="SAM" id="MobiDB-lite"/>
    </source>
</evidence>
<dbReference type="PANTHER" id="PTHR36796">
    <property type="entry name" value="PROTEIN KINASE SUPERFAMILY PROTEIN"/>
    <property type="match status" value="1"/>
</dbReference>
<organism evidence="4 5">
    <name type="scientific">Solanum bulbocastanum</name>
    <name type="common">Wild potato</name>
    <dbReference type="NCBI Taxonomy" id="147425"/>
    <lineage>
        <taxon>Eukaryota</taxon>
        <taxon>Viridiplantae</taxon>
        <taxon>Streptophyta</taxon>
        <taxon>Embryophyta</taxon>
        <taxon>Tracheophyta</taxon>
        <taxon>Spermatophyta</taxon>
        <taxon>Magnoliopsida</taxon>
        <taxon>eudicotyledons</taxon>
        <taxon>Gunneridae</taxon>
        <taxon>Pentapetalae</taxon>
        <taxon>asterids</taxon>
        <taxon>lamiids</taxon>
        <taxon>Solanales</taxon>
        <taxon>Solanaceae</taxon>
        <taxon>Solanoideae</taxon>
        <taxon>Solaneae</taxon>
        <taxon>Solanum</taxon>
    </lineage>
</organism>
<dbReference type="SUPFAM" id="SSF56112">
    <property type="entry name" value="Protein kinase-like (PK-like)"/>
    <property type="match status" value="1"/>
</dbReference>
<dbReference type="AlphaFoldDB" id="A0AAN8U324"/>
<dbReference type="PROSITE" id="PS51186">
    <property type="entry name" value="GNAT"/>
    <property type="match status" value="1"/>
</dbReference>
<dbReference type="SUPFAM" id="SSF55729">
    <property type="entry name" value="Acyl-CoA N-acyltransferases (Nat)"/>
    <property type="match status" value="1"/>
</dbReference>
<dbReference type="PANTHER" id="PTHR36796:SF1">
    <property type="entry name" value="PROTEIN KINASE SUPERFAMILY PROTEIN"/>
    <property type="match status" value="1"/>
</dbReference>
<dbReference type="GO" id="GO:0004672">
    <property type="term" value="F:protein kinase activity"/>
    <property type="evidence" value="ECO:0007669"/>
    <property type="project" value="InterPro"/>
</dbReference>
<dbReference type="Gene3D" id="1.10.510.10">
    <property type="entry name" value="Transferase(Phosphotransferase) domain 1"/>
    <property type="match status" value="1"/>
</dbReference>
<dbReference type="Pfam" id="PF00583">
    <property type="entry name" value="Acetyltransf_1"/>
    <property type="match status" value="1"/>
</dbReference>
<dbReference type="GO" id="GO:0009507">
    <property type="term" value="C:chloroplast"/>
    <property type="evidence" value="ECO:0007669"/>
    <property type="project" value="TreeGrafter"/>
</dbReference>
<dbReference type="GO" id="GO:0005524">
    <property type="term" value="F:ATP binding"/>
    <property type="evidence" value="ECO:0007669"/>
    <property type="project" value="InterPro"/>
</dbReference>
<feature type="domain" description="Protein kinase" evidence="2">
    <location>
        <begin position="65"/>
        <end position="423"/>
    </location>
</feature>
<proteinExistence type="predicted"/>
<dbReference type="InterPro" id="IPR016181">
    <property type="entry name" value="Acyl_CoA_acyltransferase"/>
</dbReference>
<evidence type="ECO:0000313" key="5">
    <source>
        <dbReference type="Proteomes" id="UP001371456"/>
    </source>
</evidence>
<dbReference type="FunFam" id="3.40.630.30:FF:000041">
    <property type="entry name" value="Histone acetyltransferase MCC1 isoform A"/>
    <property type="match status" value="1"/>
</dbReference>
<feature type="region of interest" description="Disordered" evidence="1">
    <location>
        <begin position="700"/>
        <end position="729"/>
    </location>
</feature>
<gene>
    <name evidence="4" type="ORF">RDI58_008230</name>
</gene>
<reference evidence="4 5" key="1">
    <citation type="submission" date="2024-02" db="EMBL/GenBank/DDBJ databases">
        <title>de novo genome assembly of Solanum bulbocastanum strain 11H21.</title>
        <authorList>
            <person name="Hosaka A.J."/>
        </authorList>
    </citation>
    <scope>NUCLEOTIDE SEQUENCE [LARGE SCALE GENOMIC DNA]</scope>
    <source>
        <tissue evidence="4">Young leaves</tissue>
    </source>
</reference>
<keyword evidence="5" id="KW-1185">Reference proteome</keyword>
<evidence type="ECO:0000259" key="3">
    <source>
        <dbReference type="PROSITE" id="PS51186"/>
    </source>
</evidence>
<dbReference type="CDD" id="cd04301">
    <property type="entry name" value="NAT_SF"/>
    <property type="match status" value="1"/>
</dbReference>
<dbReference type="Proteomes" id="UP001371456">
    <property type="component" value="Unassembled WGS sequence"/>
</dbReference>
<comment type="caution">
    <text evidence="4">The sequence shown here is derived from an EMBL/GenBank/DDBJ whole genome shotgun (WGS) entry which is preliminary data.</text>
</comment>
<evidence type="ECO:0000313" key="4">
    <source>
        <dbReference type="EMBL" id="KAK6794777.1"/>
    </source>
</evidence>
<dbReference type="FunFam" id="1.10.510.10:FF:000627">
    <property type="entry name" value="Os02g0694800 protein"/>
    <property type="match status" value="1"/>
</dbReference>
<evidence type="ECO:0000259" key="2">
    <source>
        <dbReference type="PROSITE" id="PS50011"/>
    </source>
</evidence>
<dbReference type="EMBL" id="JBANQN010000003">
    <property type="protein sequence ID" value="KAK6794777.1"/>
    <property type="molecule type" value="Genomic_DNA"/>
</dbReference>
<name>A0AAN8U324_SOLBU</name>
<dbReference type="InterPro" id="IPR011009">
    <property type="entry name" value="Kinase-like_dom_sf"/>
</dbReference>